<dbReference type="EMBL" id="GEEE01005014">
    <property type="protein sequence ID" value="JAP58211.1"/>
    <property type="molecule type" value="Transcribed_RNA"/>
</dbReference>
<accession>A0A0X3Q2M6</accession>
<sequence length="258" mass="30019">MTQFECSLRLLTDLQQPPITTMMKNKVRVSWMCHEVPEPSRHKSPGCACTEDIVELGDIPCDDTPANVADYRPAQTTLVRVARMGGRRDLLCFLEKEPVRELPQSPPRCQWQYLLKHQLNDLAREATREDYIYRLPAYIEKKPIRQQKLPTKIPQTSPPPLLKKIRIIPGKLSEARAGYTDYNKRLRKVGIANPEYELRNCLSFPKKELSDQPESMTALLAQKYTSDYDEYRKQWREIRHLMQPRSTCKPVAPKRISV</sequence>
<proteinExistence type="predicted"/>
<organism evidence="1">
    <name type="scientific">Schistocephalus solidus</name>
    <name type="common">Tapeworm</name>
    <dbReference type="NCBI Taxonomy" id="70667"/>
    <lineage>
        <taxon>Eukaryota</taxon>
        <taxon>Metazoa</taxon>
        <taxon>Spiralia</taxon>
        <taxon>Lophotrochozoa</taxon>
        <taxon>Platyhelminthes</taxon>
        <taxon>Cestoda</taxon>
        <taxon>Eucestoda</taxon>
        <taxon>Diphyllobothriidea</taxon>
        <taxon>Diphyllobothriidae</taxon>
        <taxon>Schistocephalus</taxon>
    </lineage>
</organism>
<dbReference type="AlphaFoldDB" id="A0A0X3Q2M6"/>
<name>A0A0X3Q2M6_SCHSO</name>
<protein>
    <submittedName>
        <fullName evidence="1">Uncharacterized protein</fullName>
    </submittedName>
</protein>
<reference evidence="1" key="1">
    <citation type="submission" date="2016-01" db="EMBL/GenBank/DDBJ databases">
        <title>Reference transcriptome for the parasite Schistocephalus solidus: insights into the molecular evolution of parasitism.</title>
        <authorList>
            <person name="Hebert F.O."/>
            <person name="Grambauer S."/>
            <person name="Barber I."/>
            <person name="Landry C.R."/>
            <person name="Aubin-Horth N."/>
        </authorList>
    </citation>
    <scope>NUCLEOTIDE SEQUENCE</scope>
</reference>
<evidence type="ECO:0000313" key="1">
    <source>
        <dbReference type="EMBL" id="JAP58211.1"/>
    </source>
</evidence>
<gene>
    <name evidence="1" type="ORF">TR137392</name>
</gene>